<dbReference type="Proteomes" id="UP001324380">
    <property type="component" value="Chromosome"/>
</dbReference>
<evidence type="ECO:0000256" key="3">
    <source>
        <dbReference type="ARBA" id="ARBA00022679"/>
    </source>
</evidence>
<sequence length="461" mass="53731">MSEYYKTINRMINVLMDYFVLNISWMVVYNLSHHAFYPWMPDKSPLNLILILNLLWLLASNVVGLYRHSQRGPLLVKPIKTLILYIFLTCYVLIVINNEEIYHIDKESLFYATTLFGCLLWLGKYCLYKTAGSSLMIYGETRKAIMLTEGKNGMDFYNRFEKEMIGYELLGLFDDTKPAAEGFVYLGKIDACMTYVIEHKVDEIFCALDPTKRSTLESLIKEAGRNMVRFRLVPQHFDYLQILLPDSLIKGNALSLRYEPLENIFNRIAKRIFDLIFSLLVIVLVLSWLFPIIYILIKMESPGPVFFVQPRSGRDNTTFSCFKFRSMRVNAHADHLQATKDDSRITRIGAFLRKTSLDEMPQFFNVLLGDMSVVGPRPHMLKHTEEYANLIDHFMVRHFIKPGITGWAQINGLRGETKLLDAMRARVEADIWYMQNWSFDLDLKIIFSTFFKTIKGDKYAF</sequence>
<evidence type="ECO:0000313" key="10">
    <source>
        <dbReference type="Proteomes" id="UP001324380"/>
    </source>
</evidence>
<evidence type="ECO:0000256" key="2">
    <source>
        <dbReference type="ARBA" id="ARBA00006464"/>
    </source>
</evidence>
<gene>
    <name evidence="9" type="ORF">SNE25_09180</name>
</gene>
<dbReference type="EC" id="2.7.8.31" evidence="9"/>
<dbReference type="PANTHER" id="PTHR30576">
    <property type="entry name" value="COLANIC BIOSYNTHESIS UDP-GLUCOSE LIPID CARRIER TRANSFERASE"/>
    <property type="match status" value="1"/>
</dbReference>
<dbReference type="Pfam" id="PF13727">
    <property type="entry name" value="CoA_binding_3"/>
    <property type="match status" value="1"/>
</dbReference>
<dbReference type="InterPro" id="IPR017473">
    <property type="entry name" value="Undecaprenyl-P_gluc_Ptfrase"/>
</dbReference>
<dbReference type="RefSeq" id="WP_321564795.1">
    <property type="nucleotide sequence ID" value="NZ_CP139558.1"/>
</dbReference>
<feature type="transmembrane region" description="Helical" evidence="7">
    <location>
        <begin position="12"/>
        <end position="32"/>
    </location>
</feature>
<dbReference type="InterPro" id="IPR003362">
    <property type="entry name" value="Bact_transf"/>
</dbReference>
<evidence type="ECO:0000256" key="5">
    <source>
        <dbReference type="ARBA" id="ARBA00022989"/>
    </source>
</evidence>
<name>A0ABZ0TV73_9SPHI</name>
<feature type="transmembrane region" description="Helical" evidence="7">
    <location>
        <begin position="78"/>
        <end position="96"/>
    </location>
</feature>
<evidence type="ECO:0000313" key="9">
    <source>
        <dbReference type="EMBL" id="WPU95689.1"/>
    </source>
</evidence>
<dbReference type="Pfam" id="PF02397">
    <property type="entry name" value="Bac_transf"/>
    <property type="match status" value="1"/>
</dbReference>
<comment type="subcellular location">
    <subcellularLocation>
        <location evidence="1">Membrane</location>
        <topology evidence="1">Multi-pass membrane protein</topology>
    </subcellularLocation>
</comment>
<dbReference type="PANTHER" id="PTHR30576:SF0">
    <property type="entry name" value="UNDECAPRENYL-PHOSPHATE N-ACETYLGALACTOSAMINYL 1-PHOSPHATE TRANSFERASE-RELATED"/>
    <property type="match status" value="1"/>
</dbReference>
<keyword evidence="10" id="KW-1185">Reference proteome</keyword>
<dbReference type="EMBL" id="CP139558">
    <property type="protein sequence ID" value="WPU95689.1"/>
    <property type="molecule type" value="Genomic_DNA"/>
</dbReference>
<feature type="transmembrane region" description="Helical" evidence="7">
    <location>
        <begin position="275"/>
        <end position="297"/>
    </location>
</feature>
<protein>
    <submittedName>
        <fullName evidence="9">Undecaprenyl-phosphate glucose phosphotransferase</fullName>
        <ecNumber evidence="9">2.7.8.31</ecNumber>
    </submittedName>
</protein>
<proteinExistence type="inferred from homology"/>
<evidence type="ECO:0000256" key="4">
    <source>
        <dbReference type="ARBA" id="ARBA00022692"/>
    </source>
</evidence>
<reference evidence="9 10" key="1">
    <citation type="submission" date="2023-11" db="EMBL/GenBank/DDBJ databases">
        <title>Analysis of the Genomes of Mucilaginibacter gossypii cycad 4 and M. sabulilitoris SNA2: microbes with the potential for plant growth promotion.</title>
        <authorList>
            <person name="Hirsch A.M."/>
            <person name="Humm E."/>
            <person name="Rubbi M."/>
            <person name="Del Vecchio G."/>
            <person name="Ha S.M."/>
            <person name="Pellegrini M."/>
            <person name="Gunsalus R.P."/>
        </authorList>
    </citation>
    <scope>NUCLEOTIDE SEQUENCE [LARGE SCALE GENOMIC DNA]</scope>
    <source>
        <strain evidence="9 10">SNA2</strain>
    </source>
</reference>
<keyword evidence="3 9" id="KW-0808">Transferase</keyword>
<evidence type="ECO:0000256" key="7">
    <source>
        <dbReference type="SAM" id="Phobius"/>
    </source>
</evidence>
<keyword evidence="5 7" id="KW-1133">Transmembrane helix</keyword>
<evidence type="ECO:0000256" key="6">
    <source>
        <dbReference type="ARBA" id="ARBA00023136"/>
    </source>
</evidence>
<evidence type="ECO:0000256" key="1">
    <source>
        <dbReference type="ARBA" id="ARBA00004141"/>
    </source>
</evidence>
<organism evidence="9 10">
    <name type="scientific">Mucilaginibacter sabulilitoris</name>
    <dbReference type="NCBI Taxonomy" id="1173583"/>
    <lineage>
        <taxon>Bacteria</taxon>
        <taxon>Pseudomonadati</taxon>
        <taxon>Bacteroidota</taxon>
        <taxon>Sphingobacteriia</taxon>
        <taxon>Sphingobacteriales</taxon>
        <taxon>Sphingobacteriaceae</taxon>
        <taxon>Mucilaginibacter</taxon>
    </lineage>
</organism>
<dbReference type="NCBIfam" id="TIGR03023">
    <property type="entry name" value="WcaJ_sugtrans"/>
    <property type="match status" value="1"/>
</dbReference>
<evidence type="ECO:0000259" key="8">
    <source>
        <dbReference type="Pfam" id="PF02397"/>
    </source>
</evidence>
<dbReference type="InterPro" id="IPR017475">
    <property type="entry name" value="EPS_sugar_tfrase"/>
</dbReference>
<keyword evidence="6 7" id="KW-0472">Membrane</keyword>
<dbReference type="NCBIfam" id="TIGR03025">
    <property type="entry name" value="EPS_sugtrans"/>
    <property type="match status" value="1"/>
</dbReference>
<feature type="transmembrane region" description="Helical" evidence="7">
    <location>
        <begin position="108"/>
        <end position="127"/>
    </location>
</feature>
<comment type="similarity">
    <text evidence="2">Belongs to the bacterial sugar transferase family.</text>
</comment>
<dbReference type="Gene3D" id="3.40.50.720">
    <property type="entry name" value="NAD(P)-binding Rossmann-like Domain"/>
    <property type="match status" value="1"/>
</dbReference>
<dbReference type="GO" id="GO:0089702">
    <property type="term" value="F:undecaprenyl-phosphate glucose phosphotransferase activity"/>
    <property type="evidence" value="ECO:0007669"/>
    <property type="project" value="UniProtKB-EC"/>
</dbReference>
<feature type="transmembrane region" description="Helical" evidence="7">
    <location>
        <begin position="44"/>
        <end position="66"/>
    </location>
</feature>
<feature type="domain" description="Bacterial sugar transferase" evidence="8">
    <location>
        <begin position="270"/>
        <end position="454"/>
    </location>
</feature>
<keyword evidence="4 7" id="KW-0812">Transmembrane</keyword>
<accession>A0ABZ0TV73</accession>